<gene>
    <name evidence="1" type="ORF">RHMOL_Rhmol02G0133200</name>
</gene>
<protein>
    <submittedName>
        <fullName evidence="1">Uncharacterized protein</fullName>
    </submittedName>
</protein>
<dbReference type="Proteomes" id="UP001062846">
    <property type="component" value="Chromosome 2"/>
</dbReference>
<evidence type="ECO:0000313" key="2">
    <source>
        <dbReference type="Proteomes" id="UP001062846"/>
    </source>
</evidence>
<organism evidence="1 2">
    <name type="scientific">Rhododendron molle</name>
    <name type="common">Chinese azalea</name>
    <name type="synonym">Azalea mollis</name>
    <dbReference type="NCBI Taxonomy" id="49168"/>
    <lineage>
        <taxon>Eukaryota</taxon>
        <taxon>Viridiplantae</taxon>
        <taxon>Streptophyta</taxon>
        <taxon>Embryophyta</taxon>
        <taxon>Tracheophyta</taxon>
        <taxon>Spermatophyta</taxon>
        <taxon>Magnoliopsida</taxon>
        <taxon>eudicotyledons</taxon>
        <taxon>Gunneridae</taxon>
        <taxon>Pentapetalae</taxon>
        <taxon>asterids</taxon>
        <taxon>Ericales</taxon>
        <taxon>Ericaceae</taxon>
        <taxon>Ericoideae</taxon>
        <taxon>Rhodoreae</taxon>
        <taxon>Rhododendron</taxon>
    </lineage>
</organism>
<dbReference type="EMBL" id="CM046389">
    <property type="protein sequence ID" value="KAI8567585.1"/>
    <property type="molecule type" value="Genomic_DNA"/>
</dbReference>
<accession>A0ACC0PQ28</accession>
<evidence type="ECO:0000313" key="1">
    <source>
        <dbReference type="EMBL" id="KAI8567585.1"/>
    </source>
</evidence>
<keyword evidence="2" id="KW-1185">Reference proteome</keyword>
<reference evidence="1" key="1">
    <citation type="submission" date="2022-02" db="EMBL/GenBank/DDBJ databases">
        <title>Plant Genome Project.</title>
        <authorList>
            <person name="Zhang R.-G."/>
        </authorList>
    </citation>
    <scope>NUCLEOTIDE SEQUENCE</scope>
    <source>
        <strain evidence="1">AT1</strain>
    </source>
</reference>
<comment type="caution">
    <text evidence="1">The sequence shown here is derived from an EMBL/GenBank/DDBJ whole genome shotgun (WGS) entry which is preliminary data.</text>
</comment>
<proteinExistence type="predicted"/>
<name>A0ACC0PQ28_RHOML</name>
<sequence length="912" mass="104626">MILNHPYIKHPRFSFSPDTMESSPFSIETLVKKVREEIFSTFDVYNSFVSASAYDTAWLAMIPAENPNKFEQCCGPMFKGCLEWILNNQKEEGFWGERDMNGLPTIDSLPSTLTCIVALKKWNLGYTNINKGLAFVRENSETLLKERHHSLPRWFTIVFPAMVELAHARGLGVADDIKGVLADVLLMRQQFLEMEGDVNDYKYYPPLLSFLEALPSACDIDREIILKSLNKDGSLFQSPSATAYAFMATGERKCKEYLERLVRRCPRGVPPMYPMDEELIKLSLVNQITRLGLAEHFSGEIEVILSEAYRSSKRPQTRVGNLKPTKLYKDSLAFWLLRMHGYNITPCIRYFYTYLCSKGNAFAGSFCWFVHDEDILAHIERNSGYFMSAMLNIYRATDLMFSGENELKEARSFARKLLEKNMRRRCEEDGLLVMPSFHEVVEYELSLPWIARLDHLDHRFWIEANDHVDALWIAKASFYRLSCLHNDKLMKLAVENYKLRQSIYQRELEEVTRWSREWGLSEMGFGREKTTYCYFAVAASGSLPRGSAVRLIVAKSAILITVADDFFDMKGSLDDLRSLNEAVQRWDGKGLCGHGRIIFEALDGFVTDIAKKHLCQHGSDITDNLRDIWRETFGSWLVETTWSNNGYKPSMEEYLETGMISIASHTMVLPASCFLNPNLPNHKLKPSQYELITKSLMASSRLLNDIQSYQVSKRVGLPSNCSKEQQEGKANLVLLHLKGNPKAEIEDLISYVKEILDEKKTELLEHALMDYDSNDLPKPCKLLHLSCLKVFQMFYNSSNQFDSDTELFHDIKRGIYIPPEYPVPRRIPSPSKMETKCSKVKARLIGESEYQGGRNFNTGQNFAWSATPISVGRDKVVIPPKFRLCFPATKDFRWTAGVRGNFGKSFLWGRGY</sequence>